<sequence length="480" mass="55964">MIPFLDKFNFEQLFFEKSFADAQPILCNLYSEYKNCTSDYDCRTLNDQSDHFLIEICSSSLQKQLREHHACFNNFGNYFIYSPECFDNSLHSNQETTLFQSEYEHNKIEERKCRIVQWYLNCNLTNAYSKTCPDAAQIMRRYYELLLNSNQNPCDLRKLNFNLSGLNLTDSGNITQLGGNSSKINDSLGDLLNPKNKNINERCHIASERYVVEAARQLRKYEYLAYQLFRIPFNQLIERTSCLDYEIYKKNVQGISPQCRKMNTHLEKIYDYYCSNSFINSLLNQESCIEKLHSICNESQCSNVDLFSDGYNSLFKTETILNQKTSGFSSQRCEFAKRYLGCGITESFYEMCPKIAEAVQNYFETLINANNSNCYLRQPAADIDETVFGRSIRQPTVNLNETDLNETVPPDWSNRQPIADLNETFPLDWSNRQPTADLNETVPPDWSNRQPTADLNESISSWCLFIIQLLLFKLFIFYQS</sequence>
<evidence type="ECO:0000313" key="2">
    <source>
        <dbReference type="Proteomes" id="UP000270924"/>
    </source>
</evidence>
<dbReference type="OrthoDB" id="10618101at2759"/>
<organism evidence="1 2">
    <name type="scientific">Wuchereria bancrofti</name>
    <dbReference type="NCBI Taxonomy" id="6293"/>
    <lineage>
        <taxon>Eukaryota</taxon>
        <taxon>Metazoa</taxon>
        <taxon>Ecdysozoa</taxon>
        <taxon>Nematoda</taxon>
        <taxon>Chromadorea</taxon>
        <taxon>Rhabditida</taxon>
        <taxon>Spirurina</taxon>
        <taxon>Spiruromorpha</taxon>
        <taxon>Filarioidea</taxon>
        <taxon>Onchocercidae</taxon>
        <taxon>Wuchereria</taxon>
    </lineage>
</organism>
<evidence type="ECO:0000313" key="1">
    <source>
        <dbReference type="EMBL" id="VDM21778.1"/>
    </source>
</evidence>
<proteinExistence type="predicted"/>
<dbReference type="Proteomes" id="UP000270924">
    <property type="component" value="Unassembled WGS sequence"/>
</dbReference>
<name>A0A3P7GG87_WUCBA</name>
<dbReference type="InParanoid" id="A0A3P7GG87"/>
<protein>
    <recommendedName>
        <fullName evidence="3">DUF19 domain-containing protein</fullName>
    </recommendedName>
</protein>
<gene>
    <name evidence="1" type="ORF">WBA_LOCUS12137</name>
</gene>
<evidence type="ECO:0008006" key="3">
    <source>
        <dbReference type="Google" id="ProtNLM"/>
    </source>
</evidence>
<accession>A0A3P7GG87</accession>
<dbReference type="AlphaFoldDB" id="A0A3P7GG87"/>
<keyword evidence="2" id="KW-1185">Reference proteome</keyword>
<reference evidence="1 2" key="1">
    <citation type="submission" date="2018-11" db="EMBL/GenBank/DDBJ databases">
        <authorList>
            <consortium name="Pathogen Informatics"/>
        </authorList>
    </citation>
    <scope>NUCLEOTIDE SEQUENCE [LARGE SCALE GENOMIC DNA]</scope>
</reference>
<dbReference type="EMBL" id="UYWW01012623">
    <property type="protein sequence ID" value="VDM21778.1"/>
    <property type="molecule type" value="Genomic_DNA"/>
</dbReference>